<organism evidence="1 2">
    <name type="scientific">Streptomyces europaeiscabiei</name>
    <dbReference type="NCBI Taxonomy" id="146819"/>
    <lineage>
        <taxon>Bacteria</taxon>
        <taxon>Bacillati</taxon>
        <taxon>Actinomycetota</taxon>
        <taxon>Actinomycetes</taxon>
        <taxon>Kitasatosporales</taxon>
        <taxon>Streptomycetaceae</taxon>
        <taxon>Streptomyces</taxon>
    </lineage>
</organism>
<comment type="caution">
    <text evidence="1">The sequence shown here is derived from an EMBL/GenBank/DDBJ whole genome shotgun (WGS) entry which is preliminary data.</text>
</comment>
<dbReference type="Proteomes" id="UP001273589">
    <property type="component" value="Unassembled WGS sequence"/>
</dbReference>
<dbReference type="RefSeq" id="WP_319691386.1">
    <property type="nucleotide sequence ID" value="NZ_JARAWN010000057.1"/>
</dbReference>
<sequence length="149" mass="16658">MNYLPILRRCHRGALVLDNGAAAREQIHGLADLYRQDPEGVGDMLIQIADLKDVVDCECHLGGLGRAKLVRDEVVGELLDDVGGAEFHLDHRENHRALMQARDLAHQALDIADVAIQRADELEASTAQARQAREERRKAPRLVFVTRPR</sequence>
<evidence type="ECO:0000313" key="2">
    <source>
        <dbReference type="Proteomes" id="UP001273589"/>
    </source>
</evidence>
<dbReference type="EMBL" id="JARAWN010000057">
    <property type="protein sequence ID" value="MDX3130624.1"/>
    <property type="molecule type" value="Genomic_DNA"/>
</dbReference>
<protein>
    <submittedName>
        <fullName evidence="1">Uncharacterized protein</fullName>
    </submittedName>
</protein>
<proteinExistence type="predicted"/>
<accession>A0AAJ2PNI6</accession>
<gene>
    <name evidence="1" type="ORF">PV367_12650</name>
</gene>
<dbReference type="AlphaFoldDB" id="A0AAJ2PNI6"/>
<evidence type="ECO:0000313" key="1">
    <source>
        <dbReference type="EMBL" id="MDX3130624.1"/>
    </source>
</evidence>
<name>A0AAJ2PNI6_9ACTN</name>
<reference evidence="1" key="1">
    <citation type="journal article" date="2023" name="Microb. Genom.">
        <title>Mesoterricola silvestris gen. nov., sp. nov., Mesoterricola sediminis sp. nov., Geothrix oryzae sp. nov., Geothrix edaphica sp. nov., Geothrix rubra sp. nov., and Geothrix limicola sp. nov., six novel members of Acidobacteriota isolated from soils.</title>
        <authorList>
            <person name="Weisberg A.J."/>
            <person name="Pearce E."/>
            <person name="Kramer C.G."/>
            <person name="Chang J.H."/>
            <person name="Clarke C.R."/>
        </authorList>
    </citation>
    <scope>NUCLEOTIDE SEQUENCE</scope>
    <source>
        <strain evidence="1">ND06-05F</strain>
    </source>
</reference>